<dbReference type="AlphaFoldDB" id="A0A0L7KX93"/>
<dbReference type="Proteomes" id="UP000037510">
    <property type="component" value="Unassembled WGS sequence"/>
</dbReference>
<gene>
    <name evidence="1" type="ORF">OBRU01_15573</name>
</gene>
<sequence>MLRENGVSVLNNIDLTYCTRETSTTKTVLDHVCSNVKNNTFNMAIIESLISDHKQIYLEMEKYKPVINKKVKYQAVVYERLYQQLEERKPAQGGSEYEKLEKIIKEAISNSKITKTKILNPLKADWINKDIIQAINKRNQLGYELIRSSLIDKSAKEEYMAIFVNTSTLSLLILGMF</sequence>
<organism evidence="1 2">
    <name type="scientific">Operophtera brumata</name>
    <name type="common">Winter moth</name>
    <name type="synonym">Phalaena brumata</name>
    <dbReference type="NCBI Taxonomy" id="104452"/>
    <lineage>
        <taxon>Eukaryota</taxon>
        <taxon>Metazoa</taxon>
        <taxon>Ecdysozoa</taxon>
        <taxon>Arthropoda</taxon>
        <taxon>Hexapoda</taxon>
        <taxon>Insecta</taxon>
        <taxon>Pterygota</taxon>
        <taxon>Neoptera</taxon>
        <taxon>Endopterygota</taxon>
        <taxon>Lepidoptera</taxon>
        <taxon>Glossata</taxon>
        <taxon>Ditrysia</taxon>
        <taxon>Geometroidea</taxon>
        <taxon>Geometridae</taxon>
        <taxon>Larentiinae</taxon>
        <taxon>Operophtera</taxon>
    </lineage>
</organism>
<protein>
    <submittedName>
        <fullName evidence="1">Putative tick transposon</fullName>
    </submittedName>
</protein>
<evidence type="ECO:0000313" key="1">
    <source>
        <dbReference type="EMBL" id="KOB67661.1"/>
    </source>
</evidence>
<reference evidence="1 2" key="1">
    <citation type="journal article" date="2015" name="Genome Biol. Evol.">
        <title>The genome of winter moth (Operophtera brumata) provides a genomic perspective on sexual dimorphism and phenology.</title>
        <authorList>
            <person name="Derks M.F."/>
            <person name="Smit S."/>
            <person name="Salis L."/>
            <person name="Schijlen E."/>
            <person name="Bossers A."/>
            <person name="Mateman C."/>
            <person name="Pijl A.S."/>
            <person name="de Ridder D."/>
            <person name="Groenen M.A."/>
            <person name="Visser M.E."/>
            <person name="Megens H.J."/>
        </authorList>
    </citation>
    <scope>NUCLEOTIDE SEQUENCE [LARGE SCALE GENOMIC DNA]</scope>
    <source>
        <strain evidence="1">WM2013NL</strain>
        <tissue evidence="1">Head and thorax</tissue>
    </source>
</reference>
<keyword evidence="2" id="KW-1185">Reference proteome</keyword>
<name>A0A0L7KX93_OPEBR</name>
<dbReference type="EMBL" id="JTDY01004865">
    <property type="protein sequence ID" value="KOB67661.1"/>
    <property type="molecule type" value="Genomic_DNA"/>
</dbReference>
<accession>A0A0L7KX93</accession>
<proteinExistence type="predicted"/>
<evidence type="ECO:0000313" key="2">
    <source>
        <dbReference type="Proteomes" id="UP000037510"/>
    </source>
</evidence>
<comment type="caution">
    <text evidence="1">The sequence shown here is derived from an EMBL/GenBank/DDBJ whole genome shotgun (WGS) entry which is preliminary data.</text>
</comment>